<keyword evidence="9" id="KW-1185">Reference proteome</keyword>
<feature type="domain" description="Peptidase M16 N-terminal" evidence="6">
    <location>
        <begin position="538"/>
        <end position="647"/>
    </location>
</feature>
<dbReference type="Pfam" id="PF00675">
    <property type="entry name" value="Peptidase_M16"/>
    <property type="match status" value="2"/>
</dbReference>
<dbReference type="InterPro" id="IPR050626">
    <property type="entry name" value="Peptidase_M16"/>
</dbReference>
<dbReference type="InterPro" id="IPR011249">
    <property type="entry name" value="Metalloenz_LuxS/M16"/>
</dbReference>
<dbReference type="Pfam" id="PF05193">
    <property type="entry name" value="Peptidase_M16_C"/>
    <property type="match status" value="2"/>
</dbReference>
<evidence type="ECO:0000313" key="8">
    <source>
        <dbReference type="EMBL" id="OEF25820.1"/>
    </source>
</evidence>
<evidence type="ECO:0000256" key="1">
    <source>
        <dbReference type="ARBA" id="ARBA00007261"/>
    </source>
</evidence>
<gene>
    <name evidence="8" type="ORF">A1QC_07820</name>
</gene>
<evidence type="ECO:0000256" key="3">
    <source>
        <dbReference type="ARBA" id="ARBA00022801"/>
    </source>
</evidence>
<feature type="domain" description="Peptidase M16 N-terminal" evidence="6">
    <location>
        <begin position="65"/>
        <end position="201"/>
    </location>
</feature>
<dbReference type="Proteomes" id="UP000094070">
    <property type="component" value="Unassembled WGS sequence"/>
</dbReference>
<sequence>MKKLVMGLCFSVLAGCSLFTDQENSNKPSEPLPKGVHFVESKPSELGKVSIPYSKYQLDNGLTVILSPDDSDPLVHVDVTYHVGSAREQIGRSGFAHFFEHMMFQGSEHVGDQQHFKIVTEAGGTLNGTTNRDRTNYFETVPSNQLEKMLWLESDRMGFLVNAVSQRKFEIQRDTVKNERGQNYDNRPYGLVYEKIGEALYPKNHPYSWQTIGYVQDLDRVDVNDLKAFFLRWYGPNNAVLTIGGDIDEAKTLEWVNKYFGTIPKGPAVVNAPKQPVDLPEDRFITLEDRIQQPMVMMAFPTKYRGDQSQVSVNALASILGDGKNSILYQKLVKTQKAIDAGAFQDCAELSCTLYVYAMGDSGEKGDLTPIYQDLLQALNDVKANGVKQEQLDAIMGQAEASTIYALQSVSGKVSQLAANQTFYGQPDRLQTELDDLRTVTPQSVVDAYNQFVDGKHKVVLSVVPKKQTQLAVKPSNFTPSARDLPNYPKITDDQLEIREPKDSFDRSVIPPVSQPVSGTMPPLYRFELDNGIKVLGTQTNETPTVAIEVSFPAGNRYVPKGKEGLAGLTAQMLNEGTKQRSSEVLQQQLDQLGSSISFSSGGYQSSLVITSLTKNLEKTLTIANEMLFQPAFNTSDFSRIKNQSIQGLVYEHQKPSWLASQATKQVLYQGTLFDRDGNGSLASVKSLTLQDVQDFYKKYYIPDGSNVVVVGDVDEATAKQSLGFLNSWQAKGAKPLMAAIGNIDPPQGQSIYLVDQPNAPQSIVRIARIGMPYDPTGEMYLTQLANYNLGGNFNSRINQNLREDKGYTYGASGGVYGTKETGLVLFNAQVRADATAASIHEFIQEMKNYSDKGMTDEELSFMRLAVGQQDALKYETPSQKAGLLSSILDYSLPDDYIAKKAEILQTVDKFVLDSEAKKWFQPQDFQIIVVGDAKRLTPELKKLGIPIKPLEVKR</sequence>
<evidence type="ECO:0000256" key="2">
    <source>
        <dbReference type="ARBA" id="ARBA00022670"/>
    </source>
</evidence>
<dbReference type="GO" id="GO:0046872">
    <property type="term" value="F:metal ion binding"/>
    <property type="evidence" value="ECO:0007669"/>
    <property type="project" value="InterPro"/>
</dbReference>
<dbReference type="Gene3D" id="3.30.830.10">
    <property type="entry name" value="Metalloenzyme, LuxS/M16 peptidase-like"/>
    <property type="match status" value="4"/>
</dbReference>
<organism evidence="8 9">
    <name type="scientific">Vibrio rumoiensis 1S-45</name>
    <dbReference type="NCBI Taxonomy" id="1188252"/>
    <lineage>
        <taxon>Bacteria</taxon>
        <taxon>Pseudomonadati</taxon>
        <taxon>Pseudomonadota</taxon>
        <taxon>Gammaproteobacteria</taxon>
        <taxon>Vibrionales</taxon>
        <taxon>Vibrionaceae</taxon>
        <taxon>Vibrio</taxon>
    </lineage>
</organism>
<dbReference type="RefSeq" id="WP_017023803.1">
    <property type="nucleotide sequence ID" value="NZ_AJYK02000057.1"/>
</dbReference>
<dbReference type="eggNOG" id="COG0612">
    <property type="taxonomic scope" value="Bacteria"/>
</dbReference>
<dbReference type="EMBL" id="AJYK02000057">
    <property type="protein sequence ID" value="OEF25820.1"/>
    <property type="molecule type" value="Genomic_DNA"/>
</dbReference>
<dbReference type="GO" id="GO:0008237">
    <property type="term" value="F:metallopeptidase activity"/>
    <property type="evidence" value="ECO:0007669"/>
    <property type="project" value="UniProtKB-KW"/>
</dbReference>
<name>A0A1E5E2T9_9VIBR</name>
<dbReference type="STRING" id="1188252.A1QC_07820"/>
<feature type="domain" description="Peptidase M16 C-terminal" evidence="7">
    <location>
        <begin position="221"/>
        <end position="395"/>
    </location>
</feature>
<evidence type="ECO:0000313" key="9">
    <source>
        <dbReference type="Proteomes" id="UP000094070"/>
    </source>
</evidence>
<dbReference type="PANTHER" id="PTHR43690">
    <property type="entry name" value="NARDILYSIN"/>
    <property type="match status" value="1"/>
</dbReference>
<keyword evidence="3" id="KW-0378">Hydrolase</keyword>
<dbReference type="AlphaFoldDB" id="A0A1E5E2T9"/>
<protein>
    <submittedName>
        <fullName evidence="8">Peptidase M16</fullName>
    </submittedName>
</protein>
<accession>A0A1E5E2T9</accession>
<keyword evidence="2" id="KW-0645">Protease</keyword>
<comment type="similarity">
    <text evidence="1">Belongs to the peptidase M16 family.</text>
</comment>
<dbReference type="PROSITE" id="PS51257">
    <property type="entry name" value="PROKAR_LIPOPROTEIN"/>
    <property type="match status" value="1"/>
</dbReference>
<keyword evidence="4" id="KW-0862">Zinc</keyword>
<evidence type="ECO:0000259" key="6">
    <source>
        <dbReference type="Pfam" id="PF00675"/>
    </source>
</evidence>
<proteinExistence type="inferred from homology"/>
<comment type="caution">
    <text evidence="8">The sequence shown here is derived from an EMBL/GenBank/DDBJ whole genome shotgun (WGS) entry which is preliminary data.</text>
</comment>
<dbReference type="InterPro" id="IPR011765">
    <property type="entry name" value="Pept_M16_N"/>
</dbReference>
<dbReference type="GO" id="GO:0006508">
    <property type="term" value="P:proteolysis"/>
    <property type="evidence" value="ECO:0007669"/>
    <property type="project" value="UniProtKB-KW"/>
</dbReference>
<evidence type="ECO:0000256" key="4">
    <source>
        <dbReference type="ARBA" id="ARBA00022833"/>
    </source>
</evidence>
<dbReference type="SUPFAM" id="SSF63411">
    <property type="entry name" value="LuxS/MPP-like metallohydrolase"/>
    <property type="match status" value="4"/>
</dbReference>
<dbReference type="OrthoDB" id="9811314at2"/>
<dbReference type="InterPro" id="IPR007863">
    <property type="entry name" value="Peptidase_M16_C"/>
</dbReference>
<keyword evidence="5" id="KW-0482">Metalloprotease</keyword>
<dbReference type="PANTHER" id="PTHR43690:SF35">
    <property type="entry name" value="NON-CATALYTIC MEMBER OF PEPTIDASE SUBFAMILY M16B-RELATED"/>
    <property type="match status" value="1"/>
</dbReference>
<evidence type="ECO:0000256" key="5">
    <source>
        <dbReference type="ARBA" id="ARBA00023049"/>
    </source>
</evidence>
<evidence type="ECO:0000259" key="7">
    <source>
        <dbReference type="Pfam" id="PF05193"/>
    </source>
</evidence>
<feature type="domain" description="Peptidase M16 C-terminal" evidence="7">
    <location>
        <begin position="687"/>
        <end position="861"/>
    </location>
</feature>
<reference evidence="8 9" key="1">
    <citation type="journal article" date="2012" name="Science">
        <title>Ecological populations of bacteria act as socially cohesive units of antibiotic production and resistance.</title>
        <authorList>
            <person name="Cordero O.X."/>
            <person name="Wildschutte H."/>
            <person name="Kirkup B."/>
            <person name="Proehl S."/>
            <person name="Ngo L."/>
            <person name="Hussain F."/>
            <person name="Le Roux F."/>
            <person name="Mincer T."/>
            <person name="Polz M.F."/>
        </authorList>
    </citation>
    <scope>NUCLEOTIDE SEQUENCE [LARGE SCALE GENOMIC DNA]</scope>
    <source>
        <strain evidence="8 9">1S-45</strain>
    </source>
</reference>